<keyword evidence="4" id="KW-1185">Reference proteome</keyword>
<feature type="domain" description="MIF4G" evidence="2">
    <location>
        <begin position="66"/>
        <end position="262"/>
    </location>
</feature>
<dbReference type="SMART" id="SM00543">
    <property type="entry name" value="MIF4G"/>
    <property type="match status" value="2"/>
</dbReference>
<evidence type="ECO:0000313" key="4">
    <source>
        <dbReference type="Proteomes" id="UP001516400"/>
    </source>
</evidence>
<dbReference type="Pfam" id="PF02854">
    <property type="entry name" value="MIF4G"/>
    <property type="match status" value="2"/>
</dbReference>
<accession>A0ABD2NB20</accession>
<dbReference type="FunFam" id="1.25.40.180:FF:000015">
    <property type="entry name" value="regulator of nonsense transcripts 2 isoform X1"/>
    <property type="match status" value="1"/>
</dbReference>
<dbReference type="InterPro" id="IPR039762">
    <property type="entry name" value="Nmd2/UPF2"/>
</dbReference>
<sequence>MTGSDQEGEDDEKTQDNEAHEKEILNTYIKELEERLTTKQELRASNQNAQNIRPAESYFSKLDSNVKKNTAFVKKIKNFTGTQLDVYLKDMSGLNLSKYVSEVAAGLVDAKLKMTDVAAAIKLCSVLHQTYADFSQHLFDNWQKNLSFKVGEKISNPSKLRVDLRLYADLVQIGIFNNKNAFTLLGNVLTTLINMDKEEHFNVSIILSFCKHCGEDYAGLVPRKIRQLEEKFRMQIPRSTFLPPEKQQNVKYLLRDYYLSITKHLIKDHQEMLNFEKQNIRILQNKGELSHERKEKLEAMQTAIDKLYTATQTFAEILDEDMPTLKAQTPHQSQENMIVTGSGPDIDENSQSYIEKIWCDVETQKFYCQLPELQAFLPTSYINKIPSPPQEEDALTEEVLDADIATEEFEEEAKIEEIPVTTEEEIEDNATTTASNKIVLEAFLNNLPNCVNREMIDNAAIDFLVTLNNKHNRRKLVKALFGVNRTRLDLLPFYARFVAILHPALPEVGNELCQMLRQDFKYHVRKKDQINIESKIKVVRFIGELVKFKLYSKIEGLFCLKILLHDFSHHHIEMACNLLEVCGRFLYCSPDSHQRTKIYLEQMMRKKSVMMLDSRYVTQIENAYYYVNPQML</sequence>
<dbReference type="AlphaFoldDB" id="A0ABD2NB20"/>
<reference evidence="3 4" key="1">
    <citation type="journal article" date="2021" name="BMC Biol.">
        <title>Horizontally acquired antibacterial genes associated with adaptive radiation of ladybird beetles.</title>
        <authorList>
            <person name="Li H.S."/>
            <person name="Tang X.F."/>
            <person name="Huang Y.H."/>
            <person name="Xu Z.Y."/>
            <person name="Chen M.L."/>
            <person name="Du X.Y."/>
            <person name="Qiu B.Y."/>
            <person name="Chen P.T."/>
            <person name="Zhang W."/>
            <person name="Slipinski A."/>
            <person name="Escalona H.E."/>
            <person name="Waterhouse R.M."/>
            <person name="Zwick A."/>
            <person name="Pang H."/>
        </authorList>
    </citation>
    <scope>NUCLEOTIDE SEQUENCE [LARGE SCALE GENOMIC DNA]</scope>
    <source>
        <strain evidence="3">SYSU2018</strain>
    </source>
</reference>
<dbReference type="Proteomes" id="UP001516400">
    <property type="component" value="Unassembled WGS sequence"/>
</dbReference>
<protein>
    <recommendedName>
        <fullName evidence="2">MIF4G domain-containing protein</fullName>
    </recommendedName>
</protein>
<proteinExistence type="predicted"/>
<dbReference type="PANTHER" id="PTHR12839">
    <property type="entry name" value="NONSENSE-MEDIATED MRNA DECAY PROTEIN 2 UP-FRAMESHIFT SUPPRESSOR 2"/>
    <property type="match status" value="1"/>
</dbReference>
<dbReference type="EMBL" id="JABFTP020000083">
    <property type="protein sequence ID" value="KAL3275792.1"/>
    <property type="molecule type" value="Genomic_DNA"/>
</dbReference>
<feature type="region of interest" description="Disordered" evidence="1">
    <location>
        <begin position="1"/>
        <end position="22"/>
    </location>
</feature>
<evidence type="ECO:0000256" key="1">
    <source>
        <dbReference type="SAM" id="MobiDB-lite"/>
    </source>
</evidence>
<dbReference type="InterPro" id="IPR016024">
    <property type="entry name" value="ARM-type_fold"/>
</dbReference>
<evidence type="ECO:0000313" key="3">
    <source>
        <dbReference type="EMBL" id="KAL3275792.1"/>
    </source>
</evidence>
<evidence type="ECO:0000259" key="2">
    <source>
        <dbReference type="SMART" id="SM00543"/>
    </source>
</evidence>
<feature type="domain" description="MIF4G" evidence="2">
    <location>
        <begin position="441"/>
        <end position="630"/>
    </location>
</feature>
<gene>
    <name evidence="3" type="ORF">HHI36_020536</name>
</gene>
<comment type="caution">
    <text evidence="3">The sequence shown here is derived from an EMBL/GenBank/DDBJ whole genome shotgun (WGS) entry which is preliminary data.</text>
</comment>
<dbReference type="SUPFAM" id="SSF48371">
    <property type="entry name" value="ARM repeat"/>
    <property type="match status" value="2"/>
</dbReference>
<dbReference type="FunFam" id="1.25.40.180:FF:000014">
    <property type="entry name" value="Putative regulator of nonsense transcripts 2"/>
    <property type="match status" value="1"/>
</dbReference>
<name>A0ABD2NB20_9CUCU</name>
<dbReference type="PANTHER" id="PTHR12839:SF7">
    <property type="entry name" value="REGULATOR OF NONSENSE TRANSCRIPTS 2"/>
    <property type="match status" value="1"/>
</dbReference>
<organism evidence="3 4">
    <name type="scientific">Cryptolaemus montrouzieri</name>
    <dbReference type="NCBI Taxonomy" id="559131"/>
    <lineage>
        <taxon>Eukaryota</taxon>
        <taxon>Metazoa</taxon>
        <taxon>Ecdysozoa</taxon>
        <taxon>Arthropoda</taxon>
        <taxon>Hexapoda</taxon>
        <taxon>Insecta</taxon>
        <taxon>Pterygota</taxon>
        <taxon>Neoptera</taxon>
        <taxon>Endopterygota</taxon>
        <taxon>Coleoptera</taxon>
        <taxon>Polyphaga</taxon>
        <taxon>Cucujiformia</taxon>
        <taxon>Coccinelloidea</taxon>
        <taxon>Coccinellidae</taxon>
        <taxon>Scymninae</taxon>
        <taxon>Scymnini</taxon>
        <taxon>Cryptolaemus</taxon>
    </lineage>
</organism>
<dbReference type="InterPro" id="IPR003890">
    <property type="entry name" value="MIF4G-like_typ-3"/>
</dbReference>
<feature type="compositionally biased region" description="Acidic residues" evidence="1">
    <location>
        <begin position="1"/>
        <end position="13"/>
    </location>
</feature>
<dbReference type="Gene3D" id="1.25.40.180">
    <property type="match status" value="2"/>
</dbReference>